<keyword evidence="3" id="KW-1133">Transmembrane helix</keyword>
<evidence type="ECO:0000259" key="4">
    <source>
        <dbReference type="PROSITE" id="PS50026"/>
    </source>
</evidence>
<dbReference type="InterPro" id="IPR002049">
    <property type="entry name" value="LE_dom"/>
</dbReference>
<dbReference type="PANTHER" id="PTHR24035:SF109">
    <property type="entry name" value="PROTEIN DRAPER"/>
    <property type="match status" value="1"/>
</dbReference>
<keyword evidence="3" id="KW-0812">Transmembrane</keyword>
<proteinExistence type="predicted"/>
<dbReference type="PROSITE" id="PS00022">
    <property type="entry name" value="EGF_1"/>
    <property type="match status" value="3"/>
</dbReference>
<feature type="disulfide bond" evidence="1">
    <location>
        <begin position="1019"/>
        <end position="1028"/>
    </location>
</feature>
<reference evidence="5 6" key="1">
    <citation type="journal article" date="2021" name="MBio">
        <title>A New Model Trypanosomatid, Novymonas esmeraldas: Genomic Perception of Its 'Candidatus Pandoraea novymonadis' Endosymbiont.</title>
        <authorList>
            <person name="Zakharova A."/>
            <person name="Saura A."/>
            <person name="Butenko A."/>
            <person name="Podesvova L."/>
            <person name="Warmusova S."/>
            <person name="Kostygov A.Y."/>
            <person name="Nenarokova A."/>
            <person name="Lukes J."/>
            <person name="Opperdoes F.R."/>
            <person name="Yurchenko V."/>
        </authorList>
    </citation>
    <scope>NUCLEOTIDE SEQUENCE [LARGE SCALE GENOMIC DNA]</scope>
    <source>
        <strain evidence="5 6">E262AT.01</strain>
    </source>
</reference>
<comment type="caution">
    <text evidence="1">Lacks conserved residue(s) required for the propagation of feature annotation.</text>
</comment>
<feature type="transmembrane region" description="Helical" evidence="3">
    <location>
        <begin position="1623"/>
        <end position="1645"/>
    </location>
</feature>
<dbReference type="InterPro" id="IPR000742">
    <property type="entry name" value="EGF"/>
</dbReference>
<gene>
    <name evidence="5" type="ORF">NESM_000422800</name>
</gene>
<feature type="transmembrane region" description="Helical" evidence="3">
    <location>
        <begin position="1548"/>
        <end position="1568"/>
    </location>
</feature>
<feature type="transmembrane region" description="Helical" evidence="3">
    <location>
        <begin position="327"/>
        <end position="349"/>
    </location>
</feature>
<dbReference type="PANTHER" id="PTHR24035">
    <property type="entry name" value="MULTIPLE EPIDERMAL GROWTH FACTOR-LIKE DOMAINS PROTEIN"/>
    <property type="match status" value="1"/>
</dbReference>
<dbReference type="Gene3D" id="1.20.1640.10">
    <property type="entry name" value="Multidrug efflux transporter AcrB transmembrane domain"/>
    <property type="match status" value="1"/>
</dbReference>
<evidence type="ECO:0000256" key="2">
    <source>
        <dbReference type="SAM" id="MobiDB-lite"/>
    </source>
</evidence>
<feature type="transmembrane region" description="Helical" evidence="3">
    <location>
        <begin position="427"/>
        <end position="444"/>
    </location>
</feature>
<dbReference type="PRINTS" id="PR00011">
    <property type="entry name" value="EGFLAMININ"/>
</dbReference>
<keyword evidence="1" id="KW-0245">EGF-like domain</keyword>
<evidence type="ECO:0000256" key="1">
    <source>
        <dbReference type="PROSITE-ProRule" id="PRU00076"/>
    </source>
</evidence>
<dbReference type="PROSITE" id="PS50026">
    <property type="entry name" value="EGF_3"/>
    <property type="match status" value="1"/>
</dbReference>
<name>A0AAW0EMW0_9TRYP</name>
<feature type="transmembrane region" description="Helical" evidence="3">
    <location>
        <begin position="839"/>
        <end position="861"/>
    </location>
</feature>
<comment type="caution">
    <text evidence="5">The sequence shown here is derived from an EMBL/GenBank/DDBJ whole genome shotgun (WGS) entry which is preliminary data.</text>
</comment>
<feature type="transmembrane region" description="Helical" evidence="3">
    <location>
        <begin position="456"/>
        <end position="481"/>
    </location>
</feature>
<feature type="transmembrane region" description="Helical" evidence="3">
    <location>
        <begin position="1657"/>
        <end position="1681"/>
    </location>
</feature>
<dbReference type="SMART" id="SM00180">
    <property type="entry name" value="EGF_Lam"/>
    <property type="match status" value="2"/>
</dbReference>
<dbReference type="SMART" id="SM00181">
    <property type="entry name" value="EGF"/>
    <property type="match status" value="3"/>
</dbReference>
<organism evidence="5 6">
    <name type="scientific">Novymonas esmeraldas</name>
    <dbReference type="NCBI Taxonomy" id="1808958"/>
    <lineage>
        <taxon>Eukaryota</taxon>
        <taxon>Discoba</taxon>
        <taxon>Euglenozoa</taxon>
        <taxon>Kinetoplastea</taxon>
        <taxon>Metakinetoplastina</taxon>
        <taxon>Trypanosomatida</taxon>
        <taxon>Trypanosomatidae</taxon>
        <taxon>Novymonas</taxon>
    </lineage>
</organism>
<keyword evidence="6" id="KW-1185">Reference proteome</keyword>
<dbReference type="EMBL" id="JAECZO010000046">
    <property type="protein sequence ID" value="KAK7195001.1"/>
    <property type="molecule type" value="Genomic_DNA"/>
</dbReference>
<protein>
    <submittedName>
        <fullName evidence="5">Subtilisin-like serine peptidase</fullName>
    </submittedName>
</protein>
<feature type="transmembrane region" description="Helical" evidence="3">
    <location>
        <begin position="1574"/>
        <end position="1602"/>
    </location>
</feature>
<sequence>MRFFSQKQKVYTTDSAPINESEDVGVEGKRYPTFLLGRLIARYPAVSLLTLLLPLAFFVVGCVRIQSRMSFTLDDYQIRSTVPVRRDALKVNAVLDNWATALSNQPFYTAALTRPHPRVDVQGTVELRAIIQLQNLATYARQLNWDLATRDSYANMLKPDLFAIYRAAETRITQLDGYGSVCFTNDLRNGQLNNIYPACAPVSSMTQYIFPVWDGLEWYMNGSGTQFQLDYMQRVFANPSYGWFFDSNFSALNQRALRLRSQYTFASSRSEPKSAYRKQMKKFLPGAMDFVNSGQAVALPFVDFYLGGGSSQDILMEIAGEQEGYKLGVAAVICLVLSWWHCGTFVVGLYTTAEAVFAHMAAVGLYSLVYGTLPLATYSAIIWVMTFCMHGTLSFYDMFVFSGIMATKGRHNNLSVAQRLCFTMRRVSVGVWIADALAIIIFAINTTSLFSSVEQFSVFMMMALLWNMYCIALPTPALVVVHHMYFSNKRRNLQKQSDMLNDALLGCRRSSHLVRVLEAVQDNVADGERAYWMDEDVINKRIGANRGINKKRYGGPLDFLRQQAREGRDKLRAAQRDVVGALHKARKTKDELVHHTSPNDGVELPAFSLQDFLQVGDANPLAEETGVGTDGLPLYFNPRMVFPSDLIHIPAAYAERSEDCWSGLCNAIGQPSTTESGEAVPPRVHSLENQGTGTGEAAAFADRWREIGTRMGVETTSNNRSADLVPLAVRNAVRAQDPSMVVDPSLRAGKAAAKTGASGVARVAAGPSGMGLGKLRHRWTHRAETRRTGLCGLFGSVAGESSEQRMRRLMARKVRRDGYSLFERFLLHYYLPAIHFARYVLLALLLVLFVVVCVLGSRIAAAGLPNTLLASQVSVANTFASMDDSYGQRGGCTFCGPYYRSVQDYRQATVSDIRACSPDYGVQMNLYVDSCGVCNGTDACVDCAGVAHGPAVLDGCGGCSAAGSSAAGQCTCASTRDCPYCEWALGKPGLGGGSCSVACGASTCGSNGVCDQYSGACVCKAGFTGAACNACAAWLLPVASNPGCTLECSAAMDSAACNCDVSVGLCRSCPAGTRGYDCSQPSLDCGAHGTFVAGTGKCECASEWTGALCNTSIACSGRGVSLLAAQSPTGADMCGCVGHWRGATCQLCDCKNGGMCNAVTGACECVGAFTGPRCETCAASCTLRGTCPDVSTPNYQLWNVRTCVVNACSAADIASETVCAACAPAAPVTSSTCSATSSTTCMSNPACWWYDYDNFVPYCGQARFSSDLKSITCSCDHPDVWSGPTCATCPAPPGATCLNDGTVLGCNGLRYTSVSSAVGRDVCGVCGGDGLCRGCDGVPGSGVTYDSCGVCGGNNTCTGAATATPVYVDYLFDLTQVTQDSSVQGWCETVRLMASAIRYADSAGSQTQTVLEDYLGNSTTCAITSLDDFYDYVAANGRLSEAVFTLNDNRRPLSLQYIRYRVRTGLLDSKSSPLLIVSVYYYLQSAAVEPFEALLEHFHMSAYYTSTAFQPAVAKIGALQSLWFAVGIGLAVTFVFLLVYYVSVTTAVAATMVAAVVCFGSLTVCTIFDWEVDAVLQVCISCTVPIGVEYVVHFCSGYFDYLQTTTSHLFARDVTRRTAVQGALLRSAPAVCTSAVCVIIVSIMFDVSDLVPSRRAGQVGITLHLLVLVAGVFFTGAVAALGPMKTYQHWTLSAALCTVCAVLAAVAVAIMYGANGVLGPHGNKILTRG</sequence>
<feature type="domain" description="EGF-like" evidence="4">
    <location>
        <begin position="996"/>
        <end position="1029"/>
    </location>
</feature>
<keyword evidence="1" id="KW-1015">Disulfide bond</keyword>
<evidence type="ECO:0000256" key="3">
    <source>
        <dbReference type="SAM" id="Phobius"/>
    </source>
</evidence>
<feature type="transmembrane region" description="Helical" evidence="3">
    <location>
        <begin position="381"/>
        <end position="406"/>
    </location>
</feature>
<evidence type="ECO:0000313" key="5">
    <source>
        <dbReference type="EMBL" id="KAK7195001.1"/>
    </source>
</evidence>
<evidence type="ECO:0000313" key="6">
    <source>
        <dbReference type="Proteomes" id="UP001430356"/>
    </source>
</evidence>
<dbReference type="Proteomes" id="UP001430356">
    <property type="component" value="Unassembled WGS sequence"/>
</dbReference>
<accession>A0AAW0EMW0</accession>
<keyword evidence="3" id="KW-0472">Membrane</keyword>
<feature type="transmembrane region" description="Helical" evidence="3">
    <location>
        <begin position="356"/>
        <end position="375"/>
    </location>
</feature>
<feature type="transmembrane region" description="Helical" evidence="3">
    <location>
        <begin position="1522"/>
        <end position="1541"/>
    </location>
</feature>
<feature type="transmembrane region" description="Helical" evidence="3">
    <location>
        <begin position="40"/>
        <end position="63"/>
    </location>
</feature>
<dbReference type="InterPro" id="IPR052108">
    <property type="entry name" value="MEGF/SIB"/>
</dbReference>
<dbReference type="SUPFAM" id="SSF82866">
    <property type="entry name" value="Multidrug efflux transporter AcrB transmembrane domain"/>
    <property type="match status" value="2"/>
</dbReference>
<feature type="region of interest" description="Disordered" evidence="2">
    <location>
        <begin position="672"/>
        <end position="695"/>
    </location>
</feature>
<dbReference type="CDD" id="cd00055">
    <property type="entry name" value="EGF_Lam"/>
    <property type="match status" value="2"/>
</dbReference>
<feature type="transmembrane region" description="Helical" evidence="3">
    <location>
        <begin position="1693"/>
        <end position="1714"/>
    </location>
</feature>